<dbReference type="AlphaFoldDB" id="A0A9W8LHJ0"/>
<accession>A0A9W8LHJ0</accession>
<protein>
    <submittedName>
        <fullName evidence="2">Uncharacterized protein</fullName>
    </submittedName>
</protein>
<feature type="compositionally biased region" description="Basic residues" evidence="1">
    <location>
        <begin position="367"/>
        <end position="376"/>
    </location>
</feature>
<keyword evidence="3" id="KW-1185">Reference proteome</keyword>
<feature type="region of interest" description="Disordered" evidence="1">
    <location>
        <begin position="359"/>
        <end position="402"/>
    </location>
</feature>
<dbReference type="OrthoDB" id="5576006at2759"/>
<reference evidence="2" key="1">
    <citation type="submission" date="2022-07" db="EMBL/GenBank/DDBJ databases">
        <title>Phylogenomic reconstructions and comparative analyses of Kickxellomycotina fungi.</title>
        <authorList>
            <person name="Reynolds N.K."/>
            <person name="Stajich J.E."/>
            <person name="Barry K."/>
            <person name="Grigoriev I.V."/>
            <person name="Crous P."/>
            <person name="Smith M.E."/>
        </authorList>
    </citation>
    <scope>NUCLEOTIDE SEQUENCE</scope>
    <source>
        <strain evidence="2">NBRC 105414</strain>
    </source>
</reference>
<organism evidence="2 3">
    <name type="scientific">Coemansia javaensis</name>
    <dbReference type="NCBI Taxonomy" id="2761396"/>
    <lineage>
        <taxon>Eukaryota</taxon>
        <taxon>Fungi</taxon>
        <taxon>Fungi incertae sedis</taxon>
        <taxon>Zoopagomycota</taxon>
        <taxon>Kickxellomycotina</taxon>
        <taxon>Kickxellomycetes</taxon>
        <taxon>Kickxellales</taxon>
        <taxon>Kickxellaceae</taxon>
        <taxon>Coemansia</taxon>
    </lineage>
</organism>
<feature type="region of interest" description="Disordered" evidence="1">
    <location>
        <begin position="1"/>
        <end position="59"/>
    </location>
</feature>
<feature type="region of interest" description="Disordered" evidence="1">
    <location>
        <begin position="116"/>
        <end position="170"/>
    </location>
</feature>
<feature type="compositionally biased region" description="Pro residues" evidence="1">
    <location>
        <begin position="150"/>
        <end position="170"/>
    </location>
</feature>
<feature type="compositionally biased region" description="Low complexity" evidence="1">
    <location>
        <begin position="240"/>
        <end position="255"/>
    </location>
</feature>
<proteinExistence type="predicted"/>
<evidence type="ECO:0000313" key="2">
    <source>
        <dbReference type="EMBL" id="KAJ2779204.1"/>
    </source>
</evidence>
<feature type="compositionally biased region" description="Low complexity" evidence="1">
    <location>
        <begin position="137"/>
        <end position="146"/>
    </location>
</feature>
<name>A0A9W8LHJ0_9FUNG</name>
<dbReference type="EMBL" id="JANBUL010000188">
    <property type="protein sequence ID" value="KAJ2779204.1"/>
    <property type="molecule type" value="Genomic_DNA"/>
</dbReference>
<dbReference type="Proteomes" id="UP001140217">
    <property type="component" value="Unassembled WGS sequence"/>
</dbReference>
<evidence type="ECO:0000256" key="1">
    <source>
        <dbReference type="SAM" id="MobiDB-lite"/>
    </source>
</evidence>
<evidence type="ECO:0000313" key="3">
    <source>
        <dbReference type="Proteomes" id="UP001140217"/>
    </source>
</evidence>
<comment type="caution">
    <text evidence="2">The sequence shown here is derived from an EMBL/GenBank/DDBJ whole genome shotgun (WGS) entry which is preliminary data.</text>
</comment>
<sequence>MHTARVAPRAPPSGPTLDNGSRRGASQSQDGNTRHEGAAADNAPAPPLPPDNGGALLALSPEAAPFVNARPPERERMLWGALARAHAEIQDMQAQLRSLFDLNLRYAEQLHDALAAAPPRKRSRTDPHPAPAPPQAPAQHQYSPPHRQYPMPPLPPPPPPLPSLPLPLPLPHGAGAHRVYHTAPRLPAQYPASAPAATHHTPPPPLAEAALPAIQFAVTAPPSTGTLHPQPPAHLPGRMAPPAAAAAAPSAAASSDDPEIGDPDAIPSIGKFSSPRTLFRFRERVSEYEQTHGSQWREKMDSRHRQNWSRISAVYNRIAQLRGPGDGPADVERALQAASDEMAAAGVTLTRYSQIVRKQLNAERRRQGARPARRARARADPPRAEPTLSEPPPSEPADQAAR</sequence>
<feature type="region of interest" description="Disordered" evidence="1">
    <location>
        <begin position="220"/>
        <end position="272"/>
    </location>
</feature>
<feature type="compositionally biased region" description="Polar residues" evidence="1">
    <location>
        <begin position="16"/>
        <end position="31"/>
    </location>
</feature>
<gene>
    <name evidence="2" type="ORF">H4R18_004149</name>
</gene>